<reference evidence="2" key="1">
    <citation type="submission" date="2021-06" db="EMBL/GenBank/DDBJ databases">
        <authorList>
            <person name="Hodson N. C."/>
            <person name="Mongue J. A."/>
            <person name="Jaron S. K."/>
        </authorList>
    </citation>
    <scope>NUCLEOTIDE SEQUENCE</scope>
</reference>
<proteinExistence type="predicted"/>
<gene>
    <name evidence="2" type="ORF">AFUS01_LOCUS37919</name>
</gene>
<feature type="non-terminal residue" evidence="2">
    <location>
        <position position="163"/>
    </location>
</feature>
<comment type="caution">
    <text evidence="2">The sequence shown here is derived from an EMBL/GenBank/DDBJ whole genome shotgun (WGS) entry which is preliminary data.</text>
</comment>
<evidence type="ECO:0000313" key="2">
    <source>
        <dbReference type="EMBL" id="CAG7827965.1"/>
    </source>
</evidence>
<feature type="region of interest" description="Disordered" evidence="1">
    <location>
        <begin position="37"/>
        <end position="58"/>
    </location>
</feature>
<organism evidence="2 3">
    <name type="scientific">Allacma fusca</name>
    <dbReference type="NCBI Taxonomy" id="39272"/>
    <lineage>
        <taxon>Eukaryota</taxon>
        <taxon>Metazoa</taxon>
        <taxon>Ecdysozoa</taxon>
        <taxon>Arthropoda</taxon>
        <taxon>Hexapoda</taxon>
        <taxon>Collembola</taxon>
        <taxon>Symphypleona</taxon>
        <taxon>Sminthuridae</taxon>
        <taxon>Allacma</taxon>
    </lineage>
</organism>
<evidence type="ECO:0000313" key="3">
    <source>
        <dbReference type="Proteomes" id="UP000708208"/>
    </source>
</evidence>
<feature type="region of interest" description="Disordered" evidence="1">
    <location>
        <begin position="87"/>
        <end position="113"/>
    </location>
</feature>
<dbReference type="AlphaFoldDB" id="A0A8J2LA53"/>
<sequence length="163" mass="17883">TLPPLPKPVATPPPATTPEPVHVFYVRYSANNKSNPEITHAGGYAQRQGPAHGDYGSAANFLNDPQINLEKPVASIPIRQPETFISNNNPLLSVPSFQNHGSPSPPEQHVPTEAPLQTTTLRALIRPDKNEYSASRLGVTFDHPPNPDAILQHHLQQQQKFQD</sequence>
<name>A0A8J2LA53_9HEXA</name>
<feature type="compositionally biased region" description="Polar residues" evidence="1">
    <location>
        <begin position="87"/>
        <end position="102"/>
    </location>
</feature>
<accession>A0A8J2LA53</accession>
<dbReference type="Proteomes" id="UP000708208">
    <property type="component" value="Unassembled WGS sequence"/>
</dbReference>
<dbReference type="EMBL" id="CAJVCH010545563">
    <property type="protein sequence ID" value="CAG7827965.1"/>
    <property type="molecule type" value="Genomic_DNA"/>
</dbReference>
<evidence type="ECO:0000256" key="1">
    <source>
        <dbReference type="SAM" id="MobiDB-lite"/>
    </source>
</evidence>
<feature type="non-terminal residue" evidence="2">
    <location>
        <position position="1"/>
    </location>
</feature>
<protein>
    <submittedName>
        <fullName evidence="2">Uncharacterized protein</fullName>
    </submittedName>
</protein>
<keyword evidence="3" id="KW-1185">Reference proteome</keyword>